<accession>A0ABW1TAG6</accession>
<dbReference type="RefSeq" id="WP_137631887.1">
    <property type="nucleotide sequence ID" value="NZ_BJDO01000077.1"/>
</dbReference>
<name>A0ABW1TAG6_9LACO</name>
<sequence>MILKKSYNESATYCIPRIKAEQLAIVTIELRNILAVFDNNPVLGQLASHDIDSIQLKNMGCKISGIGDHTNTSFFGAPGMGAN</sequence>
<gene>
    <name evidence="1" type="ORF">ACFP1H_09035</name>
</gene>
<protein>
    <submittedName>
        <fullName evidence="1">Uncharacterized protein</fullName>
    </submittedName>
</protein>
<organism evidence="1 2">
    <name type="scientific">Secundilactobacillus hailunensis</name>
    <dbReference type="NCBI Taxonomy" id="2559923"/>
    <lineage>
        <taxon>Bacteria</taxon>
        <taxon>Bacillati</taxon>
        <taxon>Bacillota</taxon>
        <taxon>Bacilli</taxon>
        <taxon>Lactobacillales</taxon>
        <taxon>Lactobacillaceae</taxon>
        <taxon>Secundilactobacillus</taxon>
    </lineage>
</organism>
<evidence type="ECO:0000313" key="2">
    <source>
        <dbReference type="Proteomes" id="UP001596190"/>
    </source>
</evidence>
<dbReference type="EMBL" id="JBHSSA010000088">
    <property type="protein sequence ID" value="MFC6254724.1"/>
    <property type="molecule type" value="Genomic_DNA"/>
</dbReference>
<reference evidence="2" key="1">
    <citation type="journal article" date="2019" name="Int. J. Syst. Evol. Microbiol.">
        <title>The Global Catalogue of Microorganisms (GCM) 10K type strain sequencing project: providing services to taxonomists for standard genome sequencing and annotation.</title>
        <authorList>
            <consortium name="The Broad Institute Genomics Platform"/>
            <consortium name="The Broad Institute Genome Sequencing Center for Infectious Disease"/>
            <person name="Wu L."/>
            <person name="Ma J."/>
        </authorList>
    </citation>
    <scope>NUCLEOTIDE SEQUENCE [LARGE SCALE GENOMIC DNA]</scope>
    <source>
        <strain evidence="2">CCM 8950</strain>
    </source>
</reference>
<proteinExistence type="predicted"/>
<dbReference type="Proteomes" id="UP001596190">
    <property type="component" value="Unassembled WGS sequence"/>
</dbReference>
<comment type="caution">
    <text evidence="1">The sequence shown here is derived from an EMBL/GenBank/DDBJ whole genome shotgun (WGS) entry which is preliminary data.</text>
</comment>
<evidence type="ECO:0000313" key="1">
    <source>
        <dbReference type="EMBL" id="MFC6254724.1"/>
    </source>
</evidence>
<keyword evidence="2" id="KW-1185">Reference proteome</keyword>